<dbReference type="InterPro" id="IPR015815">
    <property type="entry name" value="HIBADH-related"/>
</dbReference>
<dbReference type="InterPro" id="IPR036291">
    <property type="entry name" value="NAD(P)-bd_dom_sf"/>
</dbReference>
<evidence type="ECO:0000313" key="7">
    <source>
        <dbReference type="EMBL" id="PKW14569.1"/>
    </source>
</evidence>
<accession>A0A2N3XV89</accession>
<dbReference type="InterPro" id="IPR013328">
    <property type="entry name" value="6PGD_dom2"/>
</dbReference>
<dbReference type="STRING" id="994479.GCA_000194155_01882"/>
<feature type="domain" description="6-phosphogluconate dehydrogenase NADP-binding" evidence="5">
    <location>
        <begin position="5"/>
        <end position="161"/>
    </location>
</feature>
<dbReference type="GO" id="GO:0016491">
    <property type="term" value="F:oxidoreductase activity"/>
    <property type="evidence" value="ECO:0007669"/>
    <property type="project" value="UniProtKB-KW"/>
</dbReference>
<dbReference type="Proteomes" id="UP000233786">
    <property type="component" value="Unassembled WGS sequence"/>
</dbReference>
<dbReference type="PIRSF" id="PIRSF000103">
    <property type="entry name" value="HIBADH"/>
    <property type="match status" value="1"/>
</dbReference>
<dbReference type="InterPro" id="IPR008927">
    <property type="entry name" value="6-PGluconate_DH-like_C_sf"/>
</dbReference>
<dbReference type="RefSeq" id="WP_010693872.1">
    <property type="nucleotide sequence ID" value="NZ_CP061007.1"/>
</dbReference>
<proteinExistence type="inferred from homology"/>
<evidence type="ECO:0000256" key="2">
    <source>
        <dbReference type="ARBA" id="ARBA00023002"/>
    </source>
</evidence>
<feature type="active site" evidence="4">
    <location>
        <position position="170"/>
    </location>
</feature>
<gene>
    <name evidence="7" type="ORF">A8926_2195</name>
</gene>
<organism evidence="7 8">
    <name type="scientific">Saccharopolyspora spinosa</name>
    <dbReference type="NCBI Taxonomy" id="60894"/>
    <lineage>
        <taxon>Bacteria</taxon>
        <taxon>Bacillati</taxon>
        <taxon>Actinomycetota</taxon>
        <taxon>Actinomycetes</taxon>
        <taxon>Pseudonocardiales</taxon>
        <taxon>Pseudonocardiaceae</taxon>
        <taxon>Saccharopolyspora</taxon>
    </lineage>
</organism>
<evidence type="ECO:0000259" key="5">
    <source>
        <dbReference type="Pfam" id="PF03446"/>
    </source>
</evidence>
<keyword evidence="8" id="KW-1185">Reference proteome</keyword>
<dbReference type="OrthoDB" id="3185659at2"/>
<evidence type="ECO:0000259" key="6">
    <source>
        <dbReference type="Pfam" id="PF14833"/>
    </source>
</evidence>
<protein>
    <submittedName>
        <fullName evidence="7">3-hydroxyisobutyrate dehydrogenase/2-hydroxy-3-oxopropionate reductase</fullName>
    </submittedName>
</protein>
<name>A0A2N3XV89_SACSN</name>
<evidence type="ECO:0000256" key="1">
    <source>
        <dbReference type="ARBA" id="ARBA00009080"/>
    </source>
</evidence>
<keyword evidence="3" id="KW-0520">NAD</keyword>
<dbReference type="Pfam" id="PF03446">
    <property type="entry name" value="NAD_binding_2"/>
    <property type="match status" value="1"/>
</dbReference>
<comment type="caution">
    <text evidence="7">The sequence shown here is derived from an EMBL/GenBank/DDBJ whole genome shotgun (WGS) entry which is preliminary data.</text>
</comment>
<dbReference type="GO" id="GO:0051287">
    <property type="term" value="F:NAD binding"/>
    <property type="evidence" value="ECO:0007669"/>
    <property type="project" value="InterPro"/>
</dbReference>
<evidence type="ECO:0000256" key="3">
    <source>
        <dbReference type="ARBA" id="ARBA00023027"/>
    </source>
</evidence>
<dbReference type="GO" id="GO:0050661">
    <property type="term" value="F:NADP binding"/>
    <property type="evidence" value="ECO:0007669"/>
    <property type="project" value="InterPro"/>
</dbReference>
<feature type="domain" description="3-hydroxyisobutyrate dehydrogenase-like NAD-binding" evidence="6">
    <location>
        <begin position="164"/>
        <end position="279"/>
    </location>
</feature>
<sequence length="292" mass="29656">MASIRIAVVGIGNMGSRMATRLIDAGHQVTVVDPNPAAVAALVAHGAASAETAAAASADAQVVLTSLPHPDVFTSVISEIVGVAAAGTTVLDASTVDPATTRAAASRLAERGIRFLDIPVSGGVAGAESGDLVVMAGGPADVLEDSRPVLDVLAARIVHCGDTGTGQLTKLAHNLLTAINTVALGEVLTASVAEGADLGVLTDVLTAGLAGSKMLDYLPKTLFTEERPANFALNLMNKDIGLALTEFGSRPMFLGQVTRQLYNTAASQGHGGEDSTGVAGIYERLNRVRLAL</sequence>
<dbReference type="PANTHER" id="PTHR43060:SF15">
    <property type="entry name" value="3-HYDROXYISOBUTYRATE DEHYDROGENASE-LIKE 1, MITOCHONDRIAL-RELATED"/>
    <property type="match status" value="1"/>
</dbReference>
<evidence type="ECO:0000256" key="4">
    <source>
        <dbReference type="PIRSR" id="PIRSR000103-1"/>
    </source>
</evidence>
<dbReference type="InterPro" id="IPR029154">
    <property type="entry name" value="HIBADH-like_NADP-bd"/>
</dbReference>
<dbReference type="AlphaFoldDB" id="A0A2N3XV89"/>
<comment type="similarity">
    <text evidence="1">Belongs to the HIBADH-related family.</text>
</comment>
<dbReference type="Pfam" id="PF14833">
    <property type="entry name" value="NAD_binding_11"/>
    <property type="match status" value="1"/>
</dbReference>
<dbReference type="EMBL" id="PJNB01000001">
    <property type="protein sequence ID" value="PKW14569.1"/>
    <property type="molecule type" value="Genomic_DNA"/>
</dbReference>
<reference evidence="7" key="1">
    <citation type="submission" date="2017-12" db="EMBL/GenBank/DDBJ databases">
        <title>Sequencing the genomes of 1000 Actinobacteria strains.</title>
        <authorList>
            <person name="Klenk H.-P."/>
        </authorList>
    </citation>
    <scope>NUCLEOTIDE SEQUENCE [LARGE SCALE GENOMIC DNA]</scope>
    <source>
        <strain evidence="7">DSM 44228</strain>
    </source>
</reference>
<dbReference type="Gene3D" id="3.40.50.720">
    <property type="entry name" value="NAD(P)-binding Rossmann-like Domain"/>
    <property type="match status" value="1"/>
</dbReference>
<dbReference type="SUPFAM" id="SSF51735">
    <property type="entry name" value="NAD(P)-binding Rossmann-fold domains"/>
    <property type="match status" value="1"/>
</dbReference>
<dbReference type="Gene3D" id="1.10.1040.10">
    <property type="entry name" value="N-(1-d-carboxylethyl)-l-norvaline Dehydrogenase, domain 2"/>
    <property type="match status" value="1"/>
</dbReference>
<evidence type="ECO:0000313" key="8">
    <source>
        <dbReference type="Proteomes" id="UP000233786"/>
    </source>
</evidence>
<dbReference type="SUPFAM" id="SSF48179">
    <property type="entry name" value="6-phosphogluconate dehydrogenase C-terminal domain-like"/>
    <property type="match status" value="1"/>
</dbReference>
<keyword evidence="2" id="KW-0560">Oxidoreductase</keyword>
<dbReference type="InterPro" id="IPR006115">
    <property type="entry name" value="6PGDH_NADP-bd"/>
</dbReference>
<dbReference type="PANTHER" id="PTHR43060">
    <property type="entry name" value="3-HYDROXYISOBUTYRATE DEHYDROGENASE-LIKE 1, MITOCHONDRIAL-RELATED"/>
    <property type="match status" value="1"/>
</dbReference>